<accession>A0AAD4LH71</accession>
<evidence type="ECO:0000313" key="4">
    <source>
        <dbReference type="Proteomes" id="UP001201163"/>
    </source>
</evidence>
<keyword evidence="4" id="KW-1185">Reference proteome</keyword>
<reference evidence="3" key="1">
    <citation type="submission" date="2022-01" db="EMBL/GenBank/DDBJ databases">
        <title>Comparative genomics reveals a dynamic genome evolution in the ectomycorrhizal milk-cap (Lactarius) mushrooms.</title>
        <authorList>
            <consortium name="DOE Joint Genome Institute"/>
            <person name="Lebreton A."/>
            <person name="Tang N."/>
            <person name="Kuo A."/>
            <person name="LaButti K."/>
            <person name="Drula E."/>
            <person name="Barry K."/>
            <person name="Clum A."/>
            <person name="Lipzen A."/>
            <person name="Mousain D."/>
            <person name="Ng V."/>
            <person name="Wang R."/>
            <person name="Wang X."/>
            <person name="Dai Y."/>
            <person name="Henrissat B."/>
            <person name="Grigoriev I.V."/>
            <person name="Guerin-Laguette A."/>
            <person name="Yu F."/>
            <person name="Martin F.M."/>
        </authorList>
    </citation>
    <scope>NUCLEOTIDE SEQUENCE</scope>
    <source>
        <strain evidence="3">QP</strain>
    </source>
</reference>
<evidence type="ECO:0000313" key="3">
    <source>
        <dbReference type="EMBL" id="KAH8989272.1"/>
    </source>
</evidence>
<feature type="signal peptide" evidence="2">
    <location>
        <begin position="1"/>
        <end position="19"/>
    </location>
</feature>
<dbReference type="Proteomes" id="UP001201163">
    <property type="component" value="Unassembled WGS sequence"/>
</dbReference>
<comment type="caution">
    <text evidence="3">The sequence shown here is derived from an EMBL/GenBank/DDBJ whole genome shotgun (WGS) entry which is preliminary data.</text>
</comment>
<feature type="region of interest" description="Disordered" evidence="1">
    <location>
        <begin position="80"/>
        <end position="141"/>
    </location>
</feature>
<evidence type="ECO:0000256" key="2">
    <source>
        <dbReference type="SAM" id="SignalP"/>
    </source>
</evidence>
<feature type="chain" id="PRO_5041935583" evidence="2">
    <location>
        <begin position="20"/>
        <end position="181"/>
    </location>
</feature>
<sequence length="181" mass="19452">MFGLLRSFSKLALCRFLSGALNGNVGVSKRVLAELTGYSNVARGFSLLPLVAVIGYTHPTDTSHAVDLSLAVSYHDLRTAGRTPSHTRSGPNTNTSSHVWRWPSKTPSLISSLADDSRGSPPERTSSRLEEDAEQPQPLRALLTRPVLTSVANYIHLARAARHRRRGAHAGLHPSPSAGSA</sequence>
<feature type="compositionally biased region" description="Polar residues" evidence="1">
    <location>
        <begin position="82"/>
        <end position="98"/>
    </location>
</feature>
<organism evidence="3 4">
    <name type="scientific">Lactarius akahatsu</name>
    <dbReference type="NCBI Taxonomy" id="416441"/>
    <lineage>
        <taxon>Eukaryota</taxon>
        <taxon>Fungi</taxon>
        <taxon>Dikarya</taxon>
        <taxon>Basidiomycota</taxon>
        <taxon>Agaricomycotina</taxon>
        <taxon>Agaricomycetes</taxon>
        <taxon>Russulales</taxon>
        <taxon>Russulaceae</taxon>
        <taxon>Lactarius</taxon>
    </lineage>
</organism>
<evidence type="ECO:0000256" key="1">
    <source>
        <dbReference type="SAM" id="MobiDB-lite"/>
    </source>
</evidence>
<protein>
    <submittedName>
        <fullName evidence="3">Uncharacterized protein</fullName>
    </submittedName>
</protein>
<dbReference type="AlphaFoldDB" id="A0AAD4LH71"/>
<proteinExistence type="predicted"/>
<keyword evidence="2" id="KW-0732">Signal</keyword>
<gene>
    <name evidence="3" type="ORF">EDB92DRAFT_1868909</name>
</gene>
<name>A0AAD4LH71_9AGAM</name>
<dbReference type="EMBL" id="JAKELL010000038">
    <property type="protein sequence ID" value="KAH8989272.1"/>
    <property type="molecule type" value="Genomic_DNA"/>
</dbReference>